<keyword evidence="3 5" id="KW-0687">Ribonucleoprotein</keyword>
<gene>
    <name evidence="5" type="primary">rpmI</name>
    <name evidence="8" type="ORF">DFQ14_11670</name>
</gene>
<dbReference type="PANTHER" id="PTHR33343">
    <property type="entry name" value="54S RIBOSOMAL PROTEIN BL35M"/>
    <property type="match status" value="1"/>
</dbReference>
<dbReference type="GO" id="GO:0022625">
    <property type="term" value="C:cytosolic large ribosomal subunit"/>
    <property type="evidence" value="ECO:0007669"/>
    <property type="project" value="TreeGrafter"/>
</dbReference>
<evidence type="ECO:0000256" key="6">
    <source>
        <dbReference type="RuleBase" id="RU000568"/>
    </source>
</evidence>
<keyword evidence="2 5" id="KW-0689">Ribosomal protein</keyword>
<evidence type="ECO:0000313" key="8">
    <source>
        <dbReference type="EMBL" id="RCW39585.1"/>
    </source>
</evidence>
<dbReference type="InterPro" id="IPR037229">
    <property type="entry name" value="Ribosomal_bL35_sf"/>
</dbReference>
<dbReference type="SUPFAM" id="SSF143034">
    <property type="entry name" value="L35p-like"/>
    <property type="match status" value="1"/>
</dbReference>
<dbReference type="EMBL" id="QPJC01000016">
    <property type="protein sequence ID" value="RCW39585.1"/>
    <property type="molecule type" value="Genomic_DNA"/>
</dbReference>
<evidence type="ECO:0000256" key="7">
    <source>
        <dbReference type="SAM" id="MobiDB-lite"/>
    </source>
</evidence>
<dbReference type="PRINTS" id="PR00064">
    <property type="entry name" value="RIBOSOMALL35"/>
</dbReference>
<dbReference type="GO" id="GO:0006412">
    <property type="term" value="P:translation"/>
    <property type="evidence" value="ECO:0007669"/>
    <property type="project" value="UniProtKB-UniRule"/>
</dbReference>
<evidence type="ECO:0000256" key="4">
    <source>
        <dbReference type="ARBA" id="ARBA00071664"/>
    </source>
</evidence>
<name>A0A368VHB1_9ACTN</name>
<dbReference type="NCBIfam" id="TIGR00001">
    <property type="entry name" value="rpmI_bact"/>
    <property type="match status" value="1"/>
</dbReference>
<keyword evidence="9" id="KW-1185">Reference proteome</keyword>
<protein>
    <recommendedName>
        <fullName evidence="4 5">Large ribosomal subunit protein bL35</fullName>
    </recommendedName>
</protein>
<evidence type="ECO:0000256" key="2">
    <source>
        <dbReference type="ARBA" id="ARBA00022980"/>
    </source>
</evidence>
<evidence type="ECO:0000313" key="9">
    <source>
        <dbReference type="Proteomes" id="UP000253495"/>
    </source>
</evidence>
<proteinExistence type="inferred from homology"/>
<dbReference type="Pfam" id="PF01632">
    <property type="entry name" value="Ribosomal_L35p"/>
    <property type="match status" value="1"/>
</dbReference>
<dbReference type="HAMAP" id="MF_00514">
    <property type="entry name" value="Ribosomal_bL35"/>
    <property type="match status" value="1"/>
</dbReference>
<organism evidence="8 9">
    <name type="scientific">Halopolyspora algeriensis</name>
    <dbReference type="NCBI Taxonomy" id="1500506"/>
    <lineage>
        <taxon>Bacteria</taxon>
        <taxon>Bacillati</taxon>
        <taxon>Actinomycetota</taxon>
        <taxon>Actinomycetes</taxon>
        <taxon>Actinomycetes incertae sedis</taxon>
        <taxon>Halopolyspora</taxon>
    </lineage>
</organism>
<feature type="region of interest" description="Disordered" evidence="7">
    <location>
        <begin position="80"/>
        <end position="101"/>
    </location>
</feature>
<reference evidence="8 9" key="1">
    <citation type="submission" date="2018-07" db="EMBL/GenBank/DDBJ databases">
        <title>Genomic Encyclopedia of Type Strains, Phase III (KMG-III): the genomes of soil and plant-associated and newly described type strains.</title>
        <authorList>
            <person name="Whitman W."/>
        </authorList>
    </citation>
    <scope>NUCLEOTIDE SEQUENCE [LARGE SCALE GENOMIC DNA]</scope>
    <source>
        <strain evidence="8 9">CECT 8575</strain>
    </source>
</reference>
<dbReference type="InterPro" id="IPR021137">
    <property type="entry name" value="Ribosomal_bL35-like"/>
</dbReference>
<dbReference type="AlphaFoldDB" id="A0A368VHB1"/>
<feature type="region of interest" description="Disordered" evidence="7">
    <location>
        <begin position="37"/>
        <end position="63"/>
    </location>
</feature>
<evidence type="ECO:0000256" key="5">
    <source>
        <dbReference type="HAMAP-Rule" id="MF_00514"/>
    </source>
</evidence>
<sequence>MVCSEHTSGNGFVRKKGRVGKTVRWACPAFARNEDLNMPKNKTHSGTAKRFKVTGKGKLRRERAGHRHILEKKSSKLKRRLEGTADVSANDTKKVNKLLGR</sequence>
<dbReference type="InterPro" id="IPR001706">
    <property type="entry name" value="Ribosomal_bL35"/>
</dbReference>
<evidence type="ECO:0000256" key="3">
    <source>
        <dbReference type="ARBA" id="ARBA00023274"/>
    </source>
</evidence>
<feature type="compositionally biased region" description="Basic residues" evidence="7">
    <location>
        <begin position="41"/>
        <end position="63"/>
    </location>
</feature>
<dbReference type="Proteomes" id="UP000253495">
    <property type="component" value="Unassembled WGS sequence"/>
</dbReference>
<dbReference type="PANTHER" id="PTHR33343:SF1">
    <property type="entry name" value="LARGE RIBOSOMAL SUBUNIT PROTEIN BL35M"/>
    <property type="match status" value="1"/>
</dbReference>
<accession>A0A368VHB1</accession>
<comment type="caution">
    <text evidence="8">The sequence shown here is derived from an EMBL/GenBank/DDBJ whole genome shotgun (WGS) entry which is preliminary data.</text>
</comment>
<comment type="similarity">
    <text evidence="1 5 6">Belongs to the bacterial ribosomal protein bL35 family.</text>
</comment>
<dbReference type="Gene3D" id="4.10.410.60">
    <property type="match status" value="1"/>
</dbReference>
<evidence type="ECO:0000256" key="1">
    <source>
        <dbReference type="ARBA" id="ARBA00006598"/>
    </source>
</evidence>
<dbReference type="FunFam" id="4.10.410.60:FF:000001">
    <property type="entry name" value="50S ribosomal protein L35"/>
    <property type="match status" value="1"/>
</dbReference>
<dbReference type="GO" id="GO:0003735">
    <property type="term" value="F:structural constituent of ribosome"/>
    <property type="evidence" value="ECO:0007669"/>
    <property type="project" value="InterPro"/>
</dbReference>